<keyword evidence="2" id="KW-1185">Reference proteome</keyword>
<sequence length="154" mass="17413">MCSDCNPMRSVSVPCPGRKPRLCRGNNEESSIPATLHNKNSEGDYFEINNGFHFHYKPLKVNLNSRPSPNADSRPVTKFTQSIRYEGLRSDTSVFSCKAPGFRSWKKPPSRTEPSLLLKLSPSYAIEGNAPRPWTFVFTDHFGDALRIHQKEEG</sequence>
<dbReference type="STRING" id="1266370.NITGR_150007"/>
<gene>
    <name evidence="1" type="ORF">NITGR_150007</name>
</gene>
<dbReference type="AlphaFoldDB" id="M1YGV4"/>
<dbReference type="InParanoid" id="M1YGV4"/>
<reference evidence="1 2" key="1">
    <citation type="journal article" date="2013" name="Front. Microbiol.">
        <title>The genome of Nitrospina gracilis illuminates the metabolism and evolution of the major marine nitrite oxidizer.</title>
        <authorList>
            <person name="Luecker S."/>
            <person name="Nowka B."/>
            <person name="Rattei T."/>
            <person name="Spieck E."/>
            <person name="and Daims H."/>
        </authorList>
    </citation>
    <scope>NUCLEOTIDE SEQUENCE [LARGE SCALE GENOMIC DNA]</scope>
    <source>
        <strain evidence="1 2">3/211</strain>
    </source>
</reference>
<evidence type="ECO:0000313" key="1">
    <source>
        <dbReference type="EMBL" id="CCQ89639.1"/>
    </source>
</evidence>
<name>M1YGV4_NITG3</name>
<protein>
    <submittedName>
        <fullName evidence="1">Uncharacterized protein</fullName>
    </submittedName>
</protein>
<proteinExistence type="predicted"/>
<evidence type="ECO:0000313" key="2">
    <source>
        <dbReference type="Proteomes" id="UP000011704"/>
    </source>
</evidence>
<comment type="caution">
    <text evidence="1">The sequence shown here is derived from an EMBL/GenBank/DDBJ whole genome shotgun (WGS) entry which is preliminary data.</text>
</comment>
<dbReference type="EMBL" id="CAQJ01000017">
    <property type="protein sequence ID" value="CCQ89639.1"/>
    <property type="molecule type" value="Genomic_DNA"/>
</dbReference>
<accession>M1YGV4</accession>
<organism evidence="1 2">
    <name type="scientific">Nitrospina gracilis (strain 3/211)</name>
    <dbReference type="NCBI Taxonomy" id="1266370"/>
    <lineage>
        <taxon>Bacteria</taxon>
        <taxon>Pseudomonadati</taxon>
        <taxon>Nitrospinota/Tectimicrobiota group</taxon>
        <taxon>Nitrospinota</taxon>
        <taxon>Nitrospinia</taxon>
        <taxon>Nitrospinales</taxon>
        <taxon>Nitrospinaceae</taxon>
        <taxon>Nitrospina</taxon>
    </lineage>
</organism>
<dbReference type="HOGENOM" id="CLU_1702387_0_0_0"/>
<dbReference type="Proteomes" id="UP000011704">
    <property type="component" value="Unassembled WGS sequence"/>
</dbReference>